<dbReference type="NCBIfam" id="NF040763">
    <property type="entry name" value="FeFe_hydrog_A6"/>
    <property type="match status" value="1"/>
</dbReference>
<evidence type="ECO:0000259" key="7">
    <source>
        <dbReference type="PROSITE" id="PS51379"/>
    </source>
</evidence>
<comment type="caution">
    <text evidence="9">The sequence shown here is derived from an EMBL/GenBank/DDBJ whole genome shotgun (WGS) entry which is preliminary data.</text>
</comment>
<dbReference type="SUPFAM" id="SSF54292">
    <property type="entry name" value="2Fe-2S ferredoxin-like"/>
    <property type="match status" value="1"/>
</dbReference>
<dbReference type="PROSITE" id="PS51839">
    <property type="entry name" value="4FE4S_HC3"/>
    <property type="match status" value="1"/>
</dbReference>
<dbReference type="InterPro" id="IPR004108">
    <property type="entry name" value="Fe_hydrogenase_lsu_C"/>
</dbReference>
<evidence type="ECO:0000313" key="9">
    <source>
        <dbReference type="EMBL" id="MRN55014.1"/>
    </source>
</evidence>
<dbReference type="Pfam" id="PF13510">
    <property type="entry name" value="Fer2_4"/>
    <property type="match status" value="1"/>
</dbReference>
<dbReference type="Pfam" id="PF02256">
    <property type="entry name" value="Fe_hyd_SSU"/>
    <property type="match status" value="1"/>
</dbReference>
<evidence type="ECO:0000259" key="6">
    <source>
        <dbReference type="PROSITE" id="PS51085"/>
    </source>
</evidence>
<keyword evidence="5" id="KW-0411">Iron-sulfur</keyword>
<name>A0A7X2L323_9BACL</name>
<evidence type="ECO:0000259" key="8">
    <source>
        <dbReference type="PROSITE" id="PS51839"/>
    </source>
</evidence>
<keyword evidence="10" id="KW-1185">Reference proteome</keyword>
<evidence type="ECO:0000256" key="1">
    <source>
        <dbReference type="ARBA" id="ARBA00022485"/>
    </source>
</evidence>
<evidence type="ECO:0000313" key="10">
    <source>
        <dbReference type="Proteomes" id="UP000463051"/>
    </source>
</evidence>
<feature type="domain" description="4Fe-4S ferredoxin-type" evidence="7">
    <location>
        <begin position="137"/>
        <end position="170"/>
    </location>
</feature>
<dbReference type="PROSITE" id="PS00198">
    <property type="entry name" value="4FE4S_FER_1"/>
    <property type="match status" value="1"/>
</dbReference>
<dbReference type="InterPro" id="IPR001041">
    <property type="entry name" value="2Fe-2S_ferredoxin-type"/>
</dbReference>
<dbReference type="Pfam" id="PF10588">
    <property type="entry name" value="NADH-G_4Fe-4S_3"/>
    <property type="match status" value="1"/>
</dbReference>
<proteinExistence type="predicted"/>
<dbReference type="Gene3D" id="4.10.260.20">
    <property type="entry name" value="Iron hydrogenase, small subunit"/>
    <property type="match status" value="1"/>
</dbReference>
<dbReference type="Gene3D" id="3.30.70.20">
    <property type="match status" value="1"/>
</dbReference>
<dbReference type="InterPro" id="IPR036991">
    <property type="entry name" value="Fe_hydrogenase_ssu_sf"/>
</dbReference>
<feature type="domain" description="4Fe-4S His(Cys)3-ligated-type" evidence="8">
    <location>
        <begin position="78"/>
        <end position="117"/>
    </location>
</feature>
<sequence length="578" mass="62798">MDTIKITIDGIETEIAKGTTVLEAARDQGIHIPSLCYLKGINHSSSCRICVVEVGPRLIASCTLIAEEGMKIQTNTKKVRDARRTSVELLLSDHDRECLSCSRSGGCELQTVSNDLNIRKVTYVGEKSSQEKDYSSPSIVRDASKCILCGRCVGACGTLQTVNAISFAKRGFDTVISTAFGRSLAESTCVNCGQCIMACPVGALTEHENISDVWKDLADASKYVVVQTAPAVRVALGEEFGLPVGTRVTGKMVAALRKLGFDKVFDANFAADLTIMEEGTELISRLASGENLPLMTSCCPGWVKFMEHNFPNRLDNLSTCKSPHEMEGAMVKSFFAKKMGIDPLNIVVVSIMPCTAKKFEGARDELSHEGMQDVDWVLTTRELAAMIKEAGIDFVNLKGEAFDNPIGSGSGAGVIFGATGGVAEAALRTVFEITSGKELDTIEYTAVRGMEGIKENIIELPNGQKIRTAVVHGLGNARKLMEAMERGEKSYEFMEVMACVGGCITGGGQPIVDARTSERIDIKAERAKAIYSEDEAQSIRKSHNNPYIKALYEEFLGEPNSHLAHELLHTRYVKRSNY</sequence>
<reference evidence="9 10" key="1">
    <citation type="submission" date="2019-11" db="EMBL/GenBank/DDBJ databases">
        <title>Paenibacillus monticola sp. nov., a novel PGPR strain isolated from mountain sample in China.</title>
        <authorList>
            <person name="Zhao Q."/>
            <person name="Li H.-P."/>
            <person name="Zhang J.-L."/>
        </authorList>
    </citation>
    <scope>NUCLEOTIDE SEQUENCE [LARGE SCALE GENOMIC DNA]</scope>
    <source>
        <strain evidence="9 10">LC-T2</strain>
    </source>
</reference>
<dbReference type="InterPro" id="IPR017900">
    <property type="entry name" value="4Fe4S_Fe_S_CS"/>
</dbReference>
<accession>A0A7X2L323</accession>
<dbReference type="InterPro" id="IPR050340">
    <property type="entry name" value="Cytosolic_Fe-S_CAF"/>
</dbReference>
<dbReference type="InterPro" id="IPR017896">
    <property type="entry name" value="4Fe4S_Fe-S-bd"/>
</dbReference>
<dbReference type="EMBL" id="WJXB01000007">
    <property type="protein sequence ID" value="MRN55014.1"/>
    <property type="molecule type" value="Genomic_DNA"/>
</dbReference>
<protein>
    <submittedName>
        <fullName evidence="9">4Fe-4S dicluster domain-containing protein</fullName>
    </submittedName>
</protein>
<dbReference type="Pfam" id="PF12838">
    <property type="entry name" value="Fer4_7"/>
    <property type="match status" value="1"/>
</dbReference>
<dbReference type="GO" id="GO:0005506">
    <property type="term" value="F:iron ion binding"/>
    <property type="evidence" value="ECO:0007669"/>
    <property type="project" value="InterPro"/>
</dbReference>
<evidence type="ECO:0000256" key="2">
    <source>
        <dbReference type="ARBA" id="ARBA00022723"/>
    </source>
</evidence>
<dbReference type="InterPro" id="IPR013352">
    <property type="entry name" value="Fe_hydrogenase_subset"/>
</dbReference>
<keyword evidence="2" id="KW-0479">Metal-binding</keyword>
<dbReference type="AlphaFoldDB" id="A0A7X2L323"/>
<evidence type="ECO:0000256" key="3">
    <source>
        <dbReference type="ARBA" id="ARBA00022737"/>
    </source>
</evidence>
<dbReference type="Gene3D" id="3.40.950.10">
    <property type="entry name" value="Fe-only Hydrogenase (Larger Subunit), Chain L, domain 3"/>
    <property type="match status" value="1"/>
</dbReference>
<dbReference type="NCBIfam" id="TIGR02512">
    <property type="entry name" value="FeFe_hydrog_A"/>
    <property type="match status" value="1"/>
</dbReference>
<dbReference type="PROSITE" id="PS51085">
    <property type="entry name" value="2FE2S_FER_2"/>
    <property type="match status" value="1"/>
</dbReference>
<dbReference type="PANTHER" id="PTHR11615">
    <property type="entry name" value="NITRATE, FORMATE, IRON DEHYDROGENASE"/>
    <property type="match status" value="1"/>
</dbReference>
<dbReference type="CDD" id="cd00207">
    <property type="entry name" value="fer2"/>
    <property type="match status" value="1"/>
</dbReference>
<organism evidence="9 10">
    <name type="scientific">Paenibacillus monticola</name>
    <dbReference type="NCBI Taxonomy" id="2666075"/>
    <lineage>
        <taxon>Bacteria</taxon>
        <taxon>Bacillati</taxon>
        <taxon>Bacillota</taxon>
        <taxon>Bacilli</taxon>
        <taxon>Bacillales</taxon>
        <taxon>Paenibacillaceae</taxon>
        <taxon>Paenibacillus</taxon>
    </lineage>
</organism>
<dbReference type="Pfam" id="PF02906">
    <property type="entry name" value="Fe_hyd_lg_C"/>
    <property type="match status" value="1"/>
</dbReference>
<dbReference type="GO" id="GO:0008901">
    <property type="term" value="F:ferredoxin hydrogenase activity"/>
    <property type="evidence" value="ECO:0007669"/>
    <property type="project" value="InterPro"/>
</dbReference>
<dbReference type="InterPro" id="IPR003149">
    <property type="entry name" value="Fe_hydrogenase_ssu"/>
</dbReference>
<dbReference type="InterPro" id="IPR036010">
    <property type="entry name" value="2Fe-2S_ferredoxin-like_sf"/>
</dbReference>
<dbReference type="SMART" id="SM00929">
    <property type="entry name" value="NADH-G_4Fe-4S_3"/>
    <property type="match status" value="1"/>
</dbReference>
<dbReference type="Proteomes" id="UP000463051">
    <property type="component" value="Unassembled WGS sequence"/>
</dbReference>
<keyword evidence="4" id="KW-0408">Iron</keyword>
<dbReference type="FunFam" id="3.30.70.20:FF:000035">
    <property type="entry name" value="Iron hydrogenase 1"/>
    <property type="match status" value="1"/>
</dbReference>
<dbReference type="Gene3D" id="3.40.50.1780">
    <property type="match status" value="1"/>
</dbReference>
<dbReference type="SMART" id="SM00902">
    <property type="entry name" value="Fe_hyd_SSU"/>
    <property type="match status" value="1"/>
</dbReference>
<gene>
    <name evidence="9" type="ORF">GJB61_18715</name>
</gene>
<dbReference type="Gene3D" id="3.10.20.740">
    <property type="match status" value="1"/>
</dbReference>
<keyword evidence="3" id="KW-0677">Repeat</keyword>
<feature type="domain" description="4Fe-4S ferredoxin-type" evidence="7">
    <location>
        <begin position="180"/>
        <end position="209"/>
    </location>
</feature>
<dbReference type="PROSITE" id="PS51379">
    <property type="entry name" value="4FE4S_FER_2"/>
    <property type="match status" value="2"/>
</dbReference>
<keyword evidence="1" id="KW-0004">4Fe-4S</keyword>
<feature type="domain" description="2Fe-2S ferredoxin-type" evidence="6">
    <location>
        <begin position="2"/>
        <end position="78"/>
    </location>
</feature>
<dbReference type="InterPro" id="IPR019574">
    <property type="entry name" value="NADH_UbQ_OxRdtase_Gsu_4Fe4S-bd"/>
</dbReference>
<dbReference type="InterPro" id="IPR009016">
    <property type="entry name" value="Fe_hydrogenase"/>
</dbReference>
<evidence type="ECO:0000256" key="4">
    <source>
        <dbReference type="ARBA" id="ARBA00023004"/>
    </source>
</evidence>
<dbReference type="InterPro" id="IPR049830">
    <property type="entry name" value="HndD"/>
</dbReference>
<dbReference type="SUPFAM" id="SSF53920">
    <property type="entry name" value="Fe-only hydrogenase"/>
    <property type="match status" value="1"/>
</dbReference>
<dbReference type="SUPFAM" id="SSF54862">
    <property type="entry name" value="4Fe-4S ferredoxins"/>
    <property type="match status" value="1"/>
</dbReference>
<dbReference type="RefSeq" id="WP_154120526.1">
    <property type="nucleotide sequence ID" value="NZ_WJXB01000007.1"/>
</dbReference>
<evidence type="ECO:0000256" key="5">
    <source>
        <dbReference type="ARBA" id="ARBA00023014"/>
    </source>
</evidence>
<dbReference type="GO" id="GO:0051539">
    <property type="term" value="F:4 iron, 4 sulfur cluster binding"/>
    <property type="evidence" value="ECO:0007669"/>
    <property type="project" value="UniProtKB-KW"/>
</dbReference>